<reference evidence="1" key="1">
    <citation type="submission" date="2021-12" db="EMBL/GenBank/DDBJ databases">
        <authorList>
            <person name="Rodrigo-Torres L."/>
            <person name="Arahal R. D."/>
            <person name="Lucena T."/>
        </authorList>
    </citation>
    <scope>NUCLEOTIDE SEQUENCE</scope>
    <source>
        <strain evidence="1">CECT 8419</strain>
    </source>
</reference>
<dbReference type="Proteomes" id="UP000837803">
    <property type="component" value="Unassembled WGS sequence"/>
</dbReference>
<dbReference type="RefSeq" id="WP_238751879.1">
    <property type="nucleotide sequence ID" value="NZ_CAKLPZ010000004.1"/>
</dbReference>
<accession>A0ABM9B3V6</accession>
<organism evidence="1 2">
    <name type="scientific">Neolewinella maritima</name>
    <dbReference type="NCBI Taxonomy" id="1383882"/>
    <lineage>
        <taxon>Bacteria</taxon>
        <taxon>Pseudomonadati</taxon>
        <taxon>Bacteroidota</taxon>
        <taxon>Saprospiria</taxon>
        <taxon>Saprospirales</taxon>
        <taxon>Lewinellaceae</taxon>
        <taxon>Neolewinella</taxon>
    </lineage>
</organism>
<keyword evidence="2" id="KW-1185">Reference proteome</keyword>
<proteinExistence type="predicted"/>
<sequence length="223" mass="24563">MPIRLVLLLLLSTGLWGCMGSGKEPETVPQHLAPSAPSAALPVQADRSFVPGERFGAIRAGMTVVEIESIYGADQLVSRRMRTDEGTREPVYVLFPDSRDEAIIRLGPDQQPASVLIRKPESRWYAAKPGFVMMKVSLRELEESNGTPFVFRGFGWDYGGTVTDWEGGRLEGVTARLQYAPERVPEGGLPDTLLGDVPVRSDSELARALDLRVRELVIDISKK</sequence>
<comment type="caution">
    <text evidence="1">The sequence shown here is derived from an EMBL/GenBank/DDBJ whole genome shotgun (WGS) entry which is preliminary data.</text>
</comment>
<dbReference type="EMBL" id="CAKLPZ010000004">
    <property type="protein sequence ID" value="CAH1002019.1"/>
    <property type="molecule type" value="Genomic_DNA"/>
</dbReference>
<name>A0ABM9B3V6_9BACT</name>
<evidence type="ECO:0000313" key="1">
    <source>
        <dbReference type="EMBL" id="CAH1002019.1"/>
    </source>
</evidence>
<evidence type="ECO:0008006" key="3">
    <source>
        <dbReference type="Google" id="ProtNLM"/>
    </source>
</evidence>
<gene>
    <name evidence="1" type="ORF">LEM8419_02934</name>
</gene>
<evidence type="ECO:0000313" key="2">
    <source>
        <dbReference type="Proteomes" id="UP000837803"/>
    </source>
</evidence>
<protein>
    <recommendedName>
        <fullName evidence="3">Lipoprotein</fullName>
    </recommendedName>
</protein>